<keyword evidence="3" id="KW-1185">Reference proteome</keyword>
<dbReference type="CDD" id="cd02970">
    <property type="entry name" value="PRX_like2"/>
    <property type="match status" value="1"/>
</dbReference>
<name>A0A427XDP7_9TREE</name>
<feature type="compositionally biased region" description="Low complexity" evidence="1">
    <location>
        <begin position="111"/>
        <end position="135"/>
    </location>
</feature>
<dbReference type="PANTHER" id="PTHR28630:SF3">
    <property type="entry name" value="PEROXIREDOXIN-LIKE 2C"/>
    <property type="match status" value="1"/>
</dbReference>
<dbReference type="Proteomes" id="UP000279236">
    <property type="component" value="Unassembled WGS sequence"/>
</dbReference>
<dbReference type="InterPro" id="IPR032801">
    <property type="entry name" value="PXL2A/B/C"/>
</dbReference>
<dbReference type="AlphaFoldDB" id="A0A427XDP7"/>
<evidence type="ECO:0000256" key="1">
    <source>
        <dbReference type="SAM" id="MobiDB-lite"/>
    </source>
</evidence>
<evidence type="ECO:0000313" key="2">
    <source>
        <dbReference type="EMBL" id="RSH77019.1"/>
    </source>
</evidence>
<feature type="compositionally biased region" description="Polar residues" evidence="1">
    <location>
        <begin position="34"/>
        <end position="46"/>
    </location>
</feature>
<proteinExistence type="predicted"/>
<dbReference type="SUPFAM" id="SSF52833">
    <property type="entry name" value="Thioredoxin-like"/>
    <property type="match status" value="1"/>
</dbReference>
<accession>A0A427XDP7</accession>
<dbReference type="InterPro" id="IPR036249">
    <property type="entry name" value="Thioredoxin-like_sf"/>
</dbReference>
<dbReference type="PANTHER" id="PTHR28630">
    <property type="match status" value="1"/>
</dbReference>
<comment type="caution">
    <text evidence="2">The sequence shown here is derived from an EMBL/GenBank/DDBJ whole genome shotgun (WGS) entry which is preliminary data.</text>
</comment>
<gene>
    <name evidence="2" type="ORF">EHS24_003960</name>
</gene>
<evidence type="ECO:0000313" key="3">
    <source>
        <dbReference type="Proteomes" id="UP000279236"/>
    </source>
</evidence>
<dbReference type="Pfam" id="PF13911">
    <property type="entry name" value="AhpC-TSA_2"/>
    <property type="match status" value="1"/>
</dbReference>
<feature type="compositionally biased region" description="Polar residues" evidence="1">
    <location>
        <begin position="93"/>
        <end position="104"/>
    </location>
</feature>
<dbReference type="OrthoDB" id="40334at2759"/>
<organism evidence="2 3">
    <name type="scientific">Apiotrichum porosum</name>
    <dbReference type="NCBI Taxonomy" id="105984"/>
    <lineage>
        <taxon>Eukaryota</taxon>
        <taxon>Fungi</taxon>
        <taxon>Dikarya</taxon>
        <taxon>Basidiomycota</taxon>
        <taxon>Agaricomycotina</taxon>
        <taxon>Tremellomycetes</taxon>
        <taxon>Trichosporonales</taxon>
        <taxon>Trichosporonaceae</taxon>
        <taxon>Apiotrichum</taxon>
    </lineage>
</organism>
<reference evidence="2 3" key="1">
    <citation type="submission" date="2018-11" db="EMBL/GenBank/DDBJ databases">
        <title>Genome sequence of Apiotrichum porosum DSM 27194.</title>
        <authorList>
            <person name="Aliyu H."/>
            <person name="Gorte O."/>
            <person name="Ochsenreither K."/>
        </authorList>
    </citation>
    <scope>NUCLEOTIDE SEQUENCE [LARGE SCALE GENOMIC DNA]</scope>
    <source>
        <strain evidence="2 3">DSM 27194</strain>
    </source>
</reference>
<evidence type="ECO:0008006" key="4">
    <source>
        <dbReference type="Google" id="ProtNLM"/>
    </source>
</evidence>
<dbReference type="Gene3D" id="3.40.30.10">
    <property type="entry name" value="Glutaredoxin"/>
    <property type="match status" value="1"/>
</dbReference>
<feature type="compositionally biased region" description="Basic and acidic residues" evidence="1">
    <location>
        <begin position="48"/>
        <end position="61"/>
    </location>
</feature>
<dbReference type="EMBL" id="RSCE01000019">
    <property type="protein sequence ID" value="RSH77019.1"/>
    <property type="molecule type" value="Genomic_DNA"/>
</dbReference>
<dbReference type="GeneID" id="39588503"/>
<sequence length="431" mass="46507">MSNHDTSIHCATGVPRLLSNSLRPPPRIAYMNQNSQASLTGLSPITANERRSTDDTDRQEDLSSAFDSDYTGSPHSLSLAGSPARSVLPPQLPQATRPTSTVDPASSIDLPRTPTSAISSTIPASSSLRSSVQRSGSDELGHAATSDKWGSVNHVESGHIHLSPSKTTADMGCDLLPVEDSSEWEDVDVIDTTVDDHTSPSGTYAIPTRGVVRRAAQCKIVDEWGEAISFGELLPGSPSWLCASNSEKPPSRLVVFFVGHWWCGLCHDYALGSIAKLSPASLIRDGVRVVIVSSGSWKVIAKYRAMFHIPFPVYVDRGTRLYSSLGMGKSMPNPFAEARLKHRPSYHQHAFTRQMVTGMVNGVFRLGGIQLKSPGSFTQLGGEFVFTTGFRCQFAHRMTNRADVLQAVGLDGVLDAPVCSMPSLSDPDEQD</sequence>
<protein>
    <recommendedName>
        <fullName evidence="4">Thioredoxin-like fold domain-containing protein</fullName>
    </recommendedName>
</protein>
<dbReference type="RefSeq" id="XP_028472166.1">
    <property type="nucleotide sequence ID" value="XM_028619593.1"/>
</dbReference>
<feature type="region of interest" description="Disordered" evidence="1">
    <location>
        <begin position="34"/>
        <end position="151"/>
    </location>
</feature>